<dbReference type="EMBL" id="JAPWTK010000227">
    <property type="protein sequence ID" value="KAJ8945150.1"/>
    <property type="molecule type" value="Genomic_DNA"/>
</dbReference>
<accession>A0AAV8Y1Q7</accession>
<gene>
    <name evidence="1" type="ORF">NQ318_001615</name>
</gene>
<name>A0AAV8Y1Q7_9CUCU</name>
<proteinExistence type="predicted"/>
<organism evidence="1 2">
    <name type="scientific">Aromia moschata</name>
    <dbReference type="NCBI Taxonomy" id="1265417"/>
    <lineage>
        <taxon>Eukaryota</taxon>
        <taxon>Metazoa</taxon>
        <taxon>Ecdysozoa</taxon>
        <taxon>Arthropoda</taxon>
        <taxon>Hexapoda</taxon>
        <taxon>Insecta</taxon>
        <taxon>Pterygota</taxon>
        <taxon>Neoptera</taxon>
        <taxon>Endopterygota</taxon>
        <taxon>Coleoptera</taxon>
        <taxon>Polyphaga</taxon>
        <taxon>Cucujiformia</taxon>
        <taxon>Chrysomeloidea</taxon>
        <taxon>Cerambycidae</taxon>
        <taxon>Cerambycinae</taxon>
        <taxon>Callichromatini</taxon>
        <taxon>Aromia</taxon>
    </lineage>
</organism>
<reference evidence="1" key="1">
    <citation type="journal article" date="2023" name="Insect Mol. Biol.">
        <title>Genome sequencing provides insights into the evolution of gene families encoding plant cell wall-degrading enzymes in longhorned beetles.</title>
        <authorList>
            <person name="Shin N.R."/>
            <person name="Okamura Y."/>
            <person name="Kirsch R."/>
            <person name="Pauchet Y."/>
        </authorList>
    </citation>
    <scope>NUCLEOTIDE SEQUENCE</scope>
    <source>
        <strain evidence="1">AMC_N1</strain>
    </source>
</reference>
<evidence type="ECO:0000313" key="2">
    <source>
        <dbReference type="Proteomes" id="UP001162162"/>
    </source>
</evidence>
<keyword evidence="2" id="KW-1185">Reference proteome</keyword>
<dbReference type="AlphaFoldDB" id="A0AAV8Y1Q7"/>
<dbReference type="Proteomes" id="UP001162162">
    <property type="component" value="Unassembled WGS sequence"/>
</dbReference>
<evidence type="ECO:0000313" key="1">
    <source>
        <dbReference type="EMBL" id="KAJ8945150.1"/>
    </source>
</evidence>
<protein>
    <submittedName>
        <fullName evidence="1">Uncharacterized protein</fullName>
    </submittedName>
</protein>
<comment type="caution">
    <text evidence="1">The sequence shown here is derived from an EMBL/GenBank/DDBJ whole genome shotgun (WGS) entry which is preliminary data.</text>
</comment>
<sequence>MSEQEEVEEGQLKLKSGNPHLQKIFKQNRILPFKPKFRHTLEEVMKPNVWILFGDGQQSLNAVGFHKRILFSDESFQQTASFPLSIAGIGFLNGLNGLKRDVKRPKTIRAPDGPQRQKRTKILKKLVNESAKIVV</sequence>